<dbReference type="EMBL" id="CAJEWD010000007">
    <property type="protein sequence ID" value="CAD2077073.1"/>
    <property type="molecule type" value="Genomic_DNA"/>
</dbReference>
<proteinExistence type="predicted"/>
<evidence type="ECO:0000313" key="2">
    <source>
        <dbReference type="Proteomes" id="UP000589351"/>
    </source>
</evidence>
<dbReference type="AlphaFoldDB" id="A0A6V7RIC4"/>
<reference evidence="1 2" key="1">
    <citation type="submission" date="2020-07" db="EMBL/GenBank/DDBJ databases">
        <authorList>
            <person name="Criscuolo A."/>
        </authorList>
    </citation>
    <scope>NUCLEOTIDE SEQUENCE [LARGE SCALE GENOMIC DNA]</scope>
    <source>
        <strain evidence="1">CIP111649</strain>
    </source>
</reference>
<dbReference type="InterPro" id="IPR014962">
    <property type="entry name" value="YolD"/>
</dbReference>
<dbReference type="Pfam" id="PF08863">
    <property type="entry name" value="YolD"/>
    <property type="match status" value="1"/>
</dbReference>
<dbReference type="PANTHER" id="PTHR40051">
    <property type="entry name" value="IG HYPOTHETICAL 15966"/>
    <property type="match status" value="1"/>
</dbReference>
<dbReference type="RefSeq" id="WP_185125633.1">
    <property type="nucleotide sequence ID" value="NZ_CAJEWD010000007.1"/>
</dbReference>
<accession>A0A6V7RIC4</accession>
<evidence type="ECO:0000313" key="1">
    <source>
        <dbReference type="EMBL" id="CAD2077073.1"/>
    </source>
</evidence>
<protein>
    <submittedName>
        <fullName evidence="1">YolD-like protein</fullName>
    </submittedName>
</protein>
<name>A0A6V7RIC4_9STAP</name>
<gene>
    <name evidence="1" type="ORF">JEODO184_01109</name>
</gene>
<comment type="caution">
    <text evidence="1">The sequence shown here is derived from an EMBL/GenBank/DDBJ whole genome shotgun (WGS) entry which is preliminary data.</text>
</comment>
<sequence length="132" mass="15700">MGDNYSDLDYRKLPADQLNNNIPEGRGMIKWAPFATMPEQFENINHMIESQSHLAEPYLTEDLLQELELKLRELLNCNVILRYWHDGYEHQIECRIEHIDNWSRVVTVSKSVHLIHVEFGHIYSVDKYDYLP</sequence>
<keyword evidence="2" id="KW-1185">Reference proteome</keyword>
<dbReference type="PANTHER" id="PTHR40051:SF1">
    <property type="entry name" value="YOLD-LIKE FAMILY PROTEIN"/>
    <property type="match status" value="1"/>
</dbReference>
<organism evidence="1 2">
    <name type="scientific">Jeotgalicoccus meleagridis</name>
    <dbReference type="NCBI Taxonomy" id="2759181"/>
    <lineage>
        <taxon>Bacteria</taxon>
        <taxon>Bacillati</taxon>
        <taxon>Bacillota</taxon>
        <taxon>Bacilli</taxon>
        <taxon>Bacillales</taxon>
        <taxon>Staphylococcaceae</taxon>
        <taxon>Jeotgalicoccus</taxon>
    </lineage>
</organism>
<dbReference type="Proteomes" id="UP000589351">
    <property type="component" value="Unassembled WGS sequence"/>
</dbReference>